<protein>
    <recommendedName>
        <fullName evidence="6">Oligopeptidase F</fullName>
        <ecNumber evidence="6">3.4.24.-</ecNumber>
    </recommendedName>
</protein>
<evidence type="ECO:0000256" key="4">
    <source>
        <dbReference type="ARBA" id="ARBA00022833"/>
    </source>
</evidence>
<evidence type="ECO:0000259" key="8">
    <source>
        <dbReference type="Pfam" id="PF08439"/>
    </source>
</evidence>
<dbReference type="PANTHER" id="PTHR11804">
    <property type="entry name" value="PROTEASE M3 THIMET OLIGOPEPTIDASE-RELATED"/>
    <property type="match status" value="1"/>
</dbReference>
<proteinExistence type="inferred from homology"/>
<comment type="function">
    <text evidence="6">Has oligopeptidase activity and degrades a variety of small bioactive peptides.</text>
</comment>
<evidence type="ECO:0000313" key="10">
    <source>
        <dbReference type="Proteomes" id="UP000283442"/>
    </source>
</evidence>
<keyword evidence="2 6" id="KW-0479">Metal-binding</keyword>
<dbReference type="GO" id="GO:0046872">
    <property type="term" value="F:metal ion binding"/>
    <property type="evidence" value="ECO:0007669"/>
    <property type="project" value="UniProtKB-UniRule"/>
</dbReference>
<dbReference type="InterPro" id="IPR045090">
    <property type="entry name" value="Pept_M3A_M3B"/>
</dbReference>
<comment type="similarity">
    <text evidence="6">Belongs to the peptidase M3B family.</text>
</comment>
<dbReference type="PANTHER" id="PTHR11804:SF84">
    <property type="entry name" value="SACCHAROLYSIN"/>
    <property type="match status" value="1"/>
</dbReference>
<dbReference type="InterPro" id="IPR013647">
    <property type="entry name" value="OligopepF_N_dom"/>
</dbReference>
<comment type="caution">
    <text evidence="9">The sequence shown here is derived from an EMBL/GenBank/DDBJ whole genome shotgun (WGS) entry which is preliminary data.</text>
</comment>
<dbReference type="InterPro" id="IPR004438">
    <property type="entry name" value="Peptidase_M3B"/>
</dbReference>
<dbReference type="Pfam" id="PF01432">
    <property type="entry name" value="Peptidase_M3"/>
    <property type="match status" value="1"/>
</dbReference>
<dbReference type="EC" id="3.4.24.-" evidence="6"/>
<evidence type="ECO:0000256" key="1">
    <source>
        <dbReference type="ARBA" id="ARBA00022670"/>
    </source>
</evidence>
<evidence type="ECO:0000256" key="5">
    <source>
        <dbReference type="ARBA" id="ARBA00023049"/>
    </source>
</evidence>
<gene>
    <name evidence="9" type="primary">pepF</name>
    <name evidence="9" type="ORF">DW674_01855</name>
</gene>
<dbReference type="GO" id="GO:0004222">
    <property type="term" value="F:metalloendopeptidase activity"/>
    <property type="evidence" value="ECO:0007669"/>
    <property type="project" value="UniProtKB-UniRule"/>
</dbReference>
<evidence type="ECO:0000259" key="7">
    <source>
        <dbReference type="Pfam" id="PF01432"/>
    </source>
</evidence>
<evidence type="ECO:0000256" key="6">
    <source>
        <dbReference type="RuleBase" id="RU368091"/>
    </source>
</evidence>
<dbReference type="GO" id="GO:0006518">
    <property type="term" value="P:peptide metabolic process"/>
    <property type="evidence" value="ECO:0007669"/>
    <property type="project" value="TreeGrafter"/>
</dbReference>
<dbReference type="SUPFAM" id="SSF55486">
    <property type="entry name" value="Metalloproteases ('zincins'), catalytic domain"/>
    <property type="match status" value="1"/>
</dbReference>
<keyword evidence="5 6" id="KW-0482">Metalloprotease</keyword>
<dbReference type="AlphaFoldDB" id="A0A414P082"/>
<keyword evidence="3 6" id="KW-0378">Hydrolase</keyword>
<dbReference type="Gene3D" id="1.20.140.70">
    <property type="entry name" value="Oligopeptidase f, N-terminal domain"/>
    <property type="match status" value="1"/>
</dbReference>
<dbReference type="Gene3D" id="1.10.287.830">
    <property type="entry name" value="putative peptidase helix hairpin domain like"/>
    <property type="match status" value="1"/>
</dbReference>
<feature type="domain" description="Oligopeptidase F N-terminal" evidence="8">
    <location>
        <begin position="118"/>
        <end position="187"/>
    </location>
</feature>
<dbReference type="GO" id="GO:0006508">
    <property type="term" value="P:proteolysis"/>
    <property type="evidence" value="ECO:0007669"/>
    <property type="project" value="UniProtKB-KW"/>
</dbReference>
<accession>A0A414P082</accession>
<organism evidence="9 10">
    <name type="scientific">Mitsuokella multacida</name>
    <dbReference type="NCBI Taxonomy" id="52226"/>
    <lineage>
        <taxon>Bacteria</taxon>
        <taxon>Bacillati</taxon>
        <taxon>Bacillota</taxon>
        <taxon>Negativicutes</taxon>
        <taxon>Selenomonadales</taxon>
        <taxon>Selenomonadaceae</taxon>
        <taxon>Mitsuokella</taxon>
    </lineage>
</organism>
<reference evidence="9 10" key="1">
    <citation type="submission" date="2018-08" db="EMBL/GenBank/DDBJ databases">
        <title>A genome reference for cultivated species of the human gut microbiota.</title>
        <authorList>
            <person name="Zou Y."/>
            <person name="Xue W."/>
            <person name="Luo G."/>
        </authorList>
    </citation>
    <scope>NUCLEOTIDE SEQUENCE [LARGE SCALE GENOMIC DNA]</scope>
    <source>
        <strain evidence="9 10">AM25-21AC</strain>
    </source>
</reference>
<evidence type="ECO:0000256" key="3">
    <source>
        <dbReference type="ARBA" id="ARBA00022801"/>
    </source>
</evidence>
<comment type="cofactor">
    <cofactor evidence="6">
        <name>Zn(2+)</name>
        <dbReference type="ChEBI" id="CHEBI:29105"/>
    </cofactor>
    <text evidence="6">Binds 1 zinc ion.</text>
</comment>
<dbReference type="OrthoDB" id="9766487at2"/>
<dbReference type="CDD" id="cd09608">
    <property type="entry name" value="M3B_PepF"/>
    <property type="match status" value="1"/>
</dbReference>
<dbReference type="Pfam" id="PF08439">
    <property type="entry name" value="Peptidase_M3_N"/>
    <property type="match status" value="1"/>
</dbReference>
<keyword evidence="4 6" id="KW-0862">Zinc</keyword>
<evidence type="ECO:0000313" key="9">
    <source>
        <dbReference type="EMBL" id="RHF53624.1"/>
    </source>
</evidence>
<dbReference type="InterPro" id="IPR042088">
    <property type="entry name" value="OligoPept_F_C"/>
</dbReference>
<dbReference type="InterPro" id="IPR001567">
    <property type="entry name" value="Pept_M3A_M3B_dom"/>
</dbReference>
<sequence>MNEMKDKMIPTRKDCPAAEKWQLSDIYATREDWQKARDGILAALAAIQSFKGRLHDPQALLDCLTKQDEMEIALSAVFAWARMMADTDTANQEHQADAASVMPLLDQVGAATAFIEPELLALPEETLRSLPDALPGLAKYRFRLQELLRMKAHILTPEQEAFLARTGELRSAPRDTYTVMVNADLKFPDTLGEDGKLTPLSESRYMNFLRSADQNVRKDAFTKLFSTYRSFRNTFASLYSASVKSSQFTASMRHYATMREAALDANNIPLAVYDSAIEATHAALPALHRYMEVKKRLLKLDAVHMYDLYVPVVKKPETSYSYEQAKGILKEALAPLGSTYEHDLFQGLESGWVDRCENQGKRSGAYSWGVYGVHPFVLMSWNDTYESVSTLAHEMGHSMHSWYSSQKQDFVNSEYTIFCAEVASTTNENLLLEYMLQHAEGEERLYYLNLYLEQIRTTVFRQMLFAEFELMTHAAVEKGEVLTADKLESIWMQLNRTYYGENVILDPELAAEWSRIPHFYRPFYVYQYATGYAAAMTLSHNLRTKGTPAQDAYLSYLASGGSDYSISLLQHAGVDMTTPAPFQITFQKFTDCLNELDQLTR</sequence>
<keyword evidence="1 6" id="KW-0645">Protease</keyword>
<feature type="domain" description="Peptidase M3A/M3B catalytic" evidence="7">
    <location>
        <begin position="209"/>
        <end position="586"/>
    </location>
</feature>
<dbReference type="NCBIfam" id="TIGR00181">
    <property type="entry name" value="pepF"/>
    <property type="match status" value="1"/>
</dbReference>
<dbReference type="EMBL" id="QRHE01000001">
    <property type="protein sequence ID" value="RHF53624.1"/>
    <property type="molecule type" value="Genomic_DNA"/>
</dbReference>
<dbReference type="Gene3D" id="1.10.1370.20">
    <property type="entry name" value="Oligoendopeptidase f, C-terminal domain"/>
    <property type="match status" value="1"/>
</dbReference>
<name>A0A414P082_9FIRM</name>
<evidence type="ECO:0000256" key="2">
    <source>
        <dbReference type="ARBA" id="ARBA00022723"/>
    </source>
</evidence>
<dbReference type="Proteomes" id="UP000283442">
    <property type="component" value="Unassembled WGS sequence"/>
</dbReference>